<dbReference type="PANTHER" id="PTHR19359">
    <property type="entry name" value="CYTOCHROME B5"/>
    <property type="match status" value="1"/>
</dbReference>
<comment type="similarity">
    <text evidence="4 5">Belongs to the cytochrome b5 family.</text>
</comment>
<feature type="domain" description="Cytochrome b5 heme-binding" evidence="7">
    <location>
        <begin position="64"/>
        <end position="138"/>
    </location>
</feature>
<evidence type="ECO:0000256" key="3">
    <source>
        <dbReference type="ARBA" id="ARBA00023004"/>
    </source>
</evidence>
<evidence type="ECO:0000256" key="4">
    <source>
        <dbReference type="ARBA" id="ARBA00038168"/>
    </source>
</evidence>
<evidence type="ECO:0000313" key="9">
    <source>
        <dbReference type="Proteomes" id="UP001562425"/>
    </source>
</evidence>
<dbReference type="InterPro" id="IPR036400">
    <property type="entry name" value="Cyt_B5-like_heme/steroid_sf"/>
</dbReference>
<keyword evidence="2 5" id="KW-0479">Metal-binding</keyword>
<dbReference type="InterPro" id="IPR001199">
    <property type="entry name" value="Cyt_B5-like_heme/steroid-bd"/>
</dbReference>
<name>A0ABD1DYV0_CULPP</name>
<organism evidence="8 9">
    <name type="scientific">Culex pipiens pipiens</name>
    <name type="common">Northern house mosquito</name>
    <dbReference type="NCBI Taxonomy" id="38569"/>
    <lineage>
        <taxon>Eukaryota</taxon>
        <taxon>Metazoa</taxon>
        <taxon>Ecdysozoa</taxon>
        <taxon>Arthropoda</taxon>
        <taxon>Hexapoda</taxon>
        <taxon>Insecta</taxon>
        <taxon>Pterygota</taxon>
        <taxon>Neoptera</taxon>
        <taxon>Endopterygota</taxon>
        <taxon>Diptera</taxon>
        <taxon>Nematocera</taxon>
        <taxon>Culicoidea</taxon>
        <taxon>Culicidae</taxon>
        <taxon>Culicinae</taxon>
        <taxon>Culicini</taxon>
        <taxon>Culex</taxon>
        <taxon>Culex</taxon>
    </lineage>
</organism>
<reference evidence="8 9" key="1">
    <citation type="submission" date="2024-05" db="EMBL/GenBank/DDBJ databases">
        <title>Culex pipiens pipiens assembly and annotation.</title>
        <authorList>
            <person name="Alout H."/>
            <person name="Durand T."/>
        </authorList>
    </citation>
    <scope>NUCLEOTIDE SEQUENCE [LARGE SCALE GENOMIC DNA]</scope>
    <source>
        <strain evidence="8">HA-2024</strain>
        <tissue evidence="8">Whole body</tissue>
    </source>
</reference>
<dbReference type="PRINTS" id="PR00363">
    <property type="entry name" value="CYTOCHROMEB5"/>
</dbReference>
<dbReference type="SMART" id="SM01117">
    <property type="entry name" value="Cyt-b5"/>
    <property type="match status" value="1"/>
</dbReference>
<dbReference type="Gene3D" id="3.10.120.10">
    <property type="entry name" value="Cytochrome b5-like heme/steroid binding domain"/>
    <property type="match status" value="1"/>
</dbReference>
<sequence>MSTVGTQIPGSVEVRPVDTDPQPNTSFLQLAMTALRLTTSAAAAANVTKNSSISDRNNNTVRHRKQYTLDEVSYHDTFGDCWIVLYDRVYDISNFLQVHPGGHDVLMEHAGRDATIAFTGHSQAAIASLQLYEIGELPPHECIYRCIGKLSATIMPD</sequence>
<dbReference type="PROSITE" id="PS50255">
    <property type="entry name" value="CYTOCHROME_B5_2"/>
    <property type="match status" value="1"/>
</dbReference>
<dbReference type="InterPro" id="IPR050668">
    <property type="entry name" value="Cytochrome_b5"/>
</dbReference>
<accession>A0ABD1DYV0</accession>
<gene>
    <name evidence="8" type="ORF">pipiens_019350</name>
</gene>
<dbReference type="GO" id="GO:0020037">
    <property type="term" value="F:heme binding"/>
    <property type="evidence" value="ECO:0007669"/>
    <property type="project" value="UniProtKB-UniRule"/>
</dbReference>
<dbReference type="EMBL" id="JBEHCU010001543">
    <property type="protein sequence ID" value="KAL1403469.1"/>
    <property type="molecule type" value="Genomic_DNA"/>
</dbReference>
<evidence type="ECO:0000259" key="7">
    <source>
        <dbReference type="PROSITE" id="PS50255"/>
    </source>
</evidence>
<dbReference type="PANTHER" id="PTHR19359:SF41">
    <property type="entry name" value="GEO08203P1"/>
    <property type="match status" value="1"/>
</dbReference>
<evidence type="ECO:0000256" key="5">
    <source>
        <dbReference type="RuleBase" id="RU362121"/>
    </source>
</evidence>
<dbReference type="Pfam" id="PF00173">
    <property type="entry name" value="Cyt-b5"/>
    <property type="match status" value="1"/>
</dbReference>
<evidence type="ECO:0000313" key="8">
    <source>
        <dbReference type="EMBL" id="KAL1403469.1"/>
    </source>
</evidence>
<dbReference type="AlphaFoldDB" id="A0ABD1DYV0"/>
<evidence type="ECO:0000256" key="6">
    <source>
        <dbReference type="SAM" id="MobiDB-lite"/>
    </source>
</evidence>
<evidence type="ECO:0000256" key="2">
    <source>
        <dbReference type="ARBA" id="ARBA00022723"/>
    </source>
</evidence>
<dbReference type="Proteomes" id="UP001562425">
    <property type="component" value="Unassembled WGS sequence"/>
</dbReference>
<dbReference type="InterPro" id="IPR018506">
    <property type="entry name" value="Cyt_B5_heme-BS"/>
</dbReference>
<dbReference type="GO" id="GO:0046872">
    <property type="term" value="F:metal ion binding"/>
    <property type="evidence" value="ECO:0007669"/>
    <property type="project" value="UniProtKB-UniRule"/>
</dbReference>
<keyword evidence="1 5" id="KW-0349">Heme</keyword>
<evidence type="ECO:0000256" key="1">
    <source>
        <dbReference type="ARBA" id="ARBA00022617"/>
    </source>
</evidence>
<keyword evidence="9" id="KW-1185">Reference proteome</keyword>
<feature type="region of interest" description="Disordered" evidence="6">
    <location>
        <begin position="1"/>
        <end position="20"/>
    </location>
</feature>
<proteinExistence type="inferred from homology"/>
<dbReference type="SUPFAM" id="SSF55856">
    <property type="entry name" value="Cytochrome b5-like heme/steroid binding domain"/>
    <property type="match status" value="1"/>
</dbReference>
<comment type="caution">
    <text evidence="8">The sequence shown here is derived from an EMBL/GenBank/DDBJ whole genome shotgun (WGS) entry which is preliminary data.</text>
</comment>
<dbReference type="PROSITE" id="PS00191">
    <property type="entry name" value="CYTOCHROME_B5_1"/>
    <property type="match status" value="1"/>
</dbReference>
<protein>
    <recommendedName>
        <fullName evidence="7">Cytochrome b5 heme-binding domain-containing protein</fullName>
    </recommendedName>
</protein>
<keyword evidence="3 5" id="KW-0408">Iron</keyword>